<protein>
    <recommendedName>
        <fullName evidence="1">Double jelly roll-like domain-containing protein</fullName>
    </recommendedName>
</protein>
<name>A0AAV8YNV7_9CUCU</name>
<keyword evidence="3" id="KW-1185">Reference proteome</keyword>
<gene>
    <name evidence="2" type="ORF">NQ318_023574</name>
</gene>
<evidence type="ECO:0000259" key="1">
    <source>
        <dbReference type="Pfam" id="PF21738"/>
    </source>
</evidence>
<dbReference type="PANTHER" id="PTHR36159">
    <property type="entry name" value="PROTEIN CBG23766"/>
    <property type="match status" value="1"/>
</dbReference>
<evidence type="ECO:0000313" key="2">
    <source>
        <dbReference type="EMBL" id="KAJ8953455.1"/>
    </source>
</evidence>
<accession>A0AAV8YNV7</accession>
<dbReference type="PANTHER" id="PTHR36159:SF1">
    <property type="entry name" value="RETROVIRUS-RELATED POL POLYPROTEIN FROM TRANSPOSON 412-LIKE PROTEIN"/>
    <property type="match status" value="1"/>
</dbReference>
<evidence type="ECO:0000313" key="3">
    <source>
        <dbReference type="Proteomes" id="UP001162162"/>
    </source>
</evidence>
<sequence>MGISQITCSNETTNKEIWSVKTCTNLESSRYVIVAFQTNRKDNKSQDITNFDNTDISNIKLDINSEYYPYEDMKLSFDSHKYVEAYYMLLEKTIFFNLIKLVYLFYLYNAYIRVPTLFVIDCSKRNYAIKTSTIDVKLEIESRTNFPADTKAYCINIHDSVGVYR</sequence>
<dbReference type="AlphaFoldDB" id="A0AAV8YNV7"/>
<organism evidence="2 3">
    <name type="scientific">Aromia moschata</name>
    <dbReference type="NCBI Taxonomy" id="1265417"/>
    <lineage>
        <taxon>Eukaryota</taxon>
        <taxon>Metazoa</taxon>
        <taxon>Ecdysozoa</taxon>
        <taxon>Arthropoda</taxon>
        <taxon>Hexapoda</taxon>
        <taxon>Insecta</taxon>
        <taxon>Pterygota</taxon>
        <taxon>Neoptera</taxon>
        <taxon>Endopterygota</taxon>
        <taxon>Coleoptera</taxon>
        <taxon>Polyphaga</taxon>
        <taxon>Cucujiformia</taxon>
        <taxon>Chrysomeloidea</taxon>
        <taxon>Cerambycidae</taxon>
        <taxon>Cerambycinae</taxon>
        <taxon>Callichromatini</taxon>
        <taxon>Aromia</taxon>
    </lineage>
</organism>
<comment type="caution">
    <text evidence="2">The sequence shown here is derived from an EMBL/GenBank/DDBJ whole genome shotgun (WGS) entry which is preliminary data.</text>
</comment>
<dbReference type="InterPro" id="IPR049512">
    <property type="entry name" value="DJR-like_dom"/>
</dbReference>
<dbReference type="Pfam" id="PF21738">
    <property type="entry name" value="DJR-like_dom"/>
    <property type="match status" value="1"/>
</dbReference>
<dbReference type="Proteomes" id="UP001162162">
    <property type="component" value="Unassembled WGS sequence"/>
</dbReference>
<dbReference type="EMBL" id="JAPWTK010000056">
    <property type="protein sequence ID" value="KAJ8953455.1"/>
    <property type="molecule type" value="Genomic_DNA"/>
</dbReference>
<proteinExistence type="predicted"/>
<feature type="domain" description="Double jelly roll-like" evidence="1">
    <location>
        <begin position="10"/>
        <end position="161"/>
    </location>
</feature>
<reference evidence="2" key="1">
    <citation type="journal article" date="2023" name="Insect Mol. Biol.">
        <title>Genome sequencing provides insights into the evolution of gene families encoding plant cell wall-degrading enzymes in longhorned beetles.</title>
        <authorList>
            <person name="Shin N.R."/>
            <person name="Okamura Y."/>
            <person name="Kirsch R."/>
            <person name="Pauchet Y."/>
        </authorList>
    </citation>
    <scope>NUCLEOTIDE SEQUENCE</scope>
    <source>
        <strain evidence="2">AMC_N1</strain>
    </source>
</reference>